<dbReference type="GO" id="GO:0006808">
    <property type="term" value="P:regulation of nitrogen utilization"/>
    <property type="evidence" value="ECO:0007669"/>
    <property type="project" value="InterPro"/>
</dbReference>
<dbReference type="GO" id="GO:0005829">
    <property type="term" value="C:cytosol"/>
    <property type="evidence" value="ECO:0007669"/>
    <property type="project" value="TreeGrafter"/>
</dbReference>
<dbReference type="AlphaFoldDB" id="A0A7D4TC85"/>
<keyword evidence="4" id="KW-1185">Reference proteome</keyword>
<accession>A0A7D4TC85</accession>
<dbReference type="PRINTS" id="PR00340">
    <property type="entry name" value="PIIGLNB"/>
</dbReference>
<name>A0A7D4TC85_9GAMM</name>
<evidence type="ECO:0000313" key="4">
    <source>
        <dbReference type="Proteomes" id="UP000504724"/>
    </source>
</evidence>
<dbReference type="Gene3D" id="3.30.70.120">
    <property type="match status" value="1"/>
</dbReference>
<dbReference type="GO" id="GO:0030234">
    <property type="term" value="F:enzyme regulator activity"/>
    <property type="evidence" value="ECO:0007669"/>
    <property type="project" value="InterPro"/>
</dbReference>
<dbReference type="PANTHER" id="PTHR30115">
    <property type="entry name" value="NITROGEN REGULATORY PROTEIN P-II"/>
    <property type="match status" value="1"/>
</dbReference>
<dbReference type="PANTHER" id="PTHR30115:SF11">
    <property type="entry name" value="NITROGEN REGULATORY PROTEIN P-II HOMOLOG"/>
    <property type="match status" value="1"/>
</dbReference>
<dbReference type="RefSeq" id="WP_173286672.1">
    <property type="nucleotide sequence ID" value="NZ_CP054020.1"/>
</dbReference>
<gene>
    <name evidence="3" type="ORF">HQN79_11460</name>
</gene>
<dbReference type="PIRSF" id="PIRSF039144">
    <property type="entry name" value="GlnB"/>
    <property type="match status" value="1"/>
</dbReference>
<evidence type="ECO:0000313" key="3">
    <source>
        <dbReference type="EMBL" id="QKI90146.1"/>
    </source>
</evidence>
<dbReference type="Proteomes" id="UP000504724">
    <property type="component" value="Chromosome"/>
</dbReference>
<reference evidence="3 4" key="1">
    <citation type="submission" date="2020-05" db="EMBL/GenBank/DDBJ databases">
        <title>Thiomicrorhabdus sediminis sp.nov. and Thiomicrorhabdus xiamenensis sp.nov., novel sulfur-oxidizing bacteria isolated from coastal sediment.</title>
        <authorList>
            <person name="Liu X."/>
        </authorList>
    </citation>
    <scope>NUCLEOTIDE SEQUENCE [LARGE SCALE GENOMIC DNA]</scope>
    <source>
        <strain evidence="3 4">G2</strain>
    </source>
</reference>
<evidence type="ECO:0000256" key="2">
    <source>
        <dbReference type="PIRSR" id="PIRSR602187-50"/>
    </source>
</evidence>
<keyword evidence="2" id="KW-0597">Phosphoprotein</keyword>
<dbReference type="Pfam" id="PF00543">
    <property type="entry name" value="P-II"/>
    <property type="match status" value="1"/>
</dbReference>
<sequence length="112" mass="12362">MKQIKAIINPHRLTDVREALTTLGINGLTVTEVKGYGRQRGHKEIYRGTEYEVTFVPKIMLELVVLDEQLEEIITTISSSAHTGKLGDGKLFVSPVENAIRIRTGESGEAAL</sequence>
<evidence type="ECO:0000256" key="1">
    <source>
        <dbReference type="PIRSR" id="PIRSR039144-50"/>
    </source>
</evidence>
<feature type="modified residue" description="O-UMP-tyrosine" evidence="1">
    <location>
        <position position="51"/>
    </location>
</feature>
<protein>
    <submittedName>
        <fullName evidence="3">P-II family nitrogen regulator</fullName>
    </submittedName>
</protein>
<dbReference type="EMBL" id="CP054020">
    <property type="protein sequence ID" value="QKI90146.1"/>
    <property type="molecule type" value="Genomic_DNA"/>
</dbReference>
<proteinExistence type="predicted"/>
<dbReference type="SMART" id="SM00938">
    <property type="entry name" value="P-II"/>
    <property type="match status" value="1"/>
</dbReference>
<dbReference type="SUPFAM" id="SSF54913">
    <property type="entry name" value="GlnB-like"/>
    <property type="match status" value="1"/>
</dbReference>
<dbReference type="InterPro" id="IPR002187">
    <property type="entry name" value="N-reg_PII"/>
</dbReference>
<organism evidence="3 4">
    <name type="scientific">Thiomicrorhabdus xiamenensis</name>
    <dbReference type="NCBI Taxonomy" id="2739063"/>
    <lineage>
        <taxon>Bacteria</taxon>
        <taxon>Pseudomonadati</taxon>
        <taxon>Pseudomonadota</taxon>
        <taxon>Gammaproteobacteria</taxon>
        <taxon>Thiotrichales</taxon>
        <taxon>Piscirickettsiaceae</taxon>
        <taxon>Thiomicrorhabdus</taxon>
    </lineage>
</organism>
<dbReference type="KEGG" id="txa:HQN79_11460"/>
<dbReference type="InterPro" id="IPR011322">
    <property type="entry name" value="N-reg_PII-like_a/b"/>
</dbReference>
<dbReference type="InterPro" id="IPR015867">
    <property type="entry name" value="N-reg_PII/ATP_PRibTrfase_C"/>
</dbReference>
<dbReference type="PROSITE" id="PS51343">
    <property type="entry name" value="PII_GLNB_DOM"/>
    <property type="match status" value="1"/>
</dbReference>
<dbReference type="GO" id="GO:0005524">
    <property type="term" value="F:ATP binding"/>
    <property type="evidence" value="ECO:0007669"/>
    <property type="project" value="TreeGrafter"/>
</dbReference>